<dbReference type="GO" id="GO:0015920">
    <property type="term" value="P:lipopolysaccharide transport"/>
    <property type="evidence" value="ECO:0007669"/>
    <property type="project" value="UniProtKB-UniRule"/>
</dbReference>
<dbReference type="EMBL" id="BAABLX010000029">
    <property type="protein sequence ID" value="GAA4952779.1"/>
    <property type="molecule type" value="Genomic_DNA"/>
</dbReference>
<name>A0AAV3U7Z1_9ALTE</name>
<sequence length="190" mass="20455" precursor="true">MKPSKRTIARALAAAWLVTLAASWIPNAQALPEDRDQPIEINADRAVRNEKTGVTEFVGNALLSQGSLSIAADTITINYNDNGIRDILAVGTPAVLHQIPNPEQSQVTAKANRIEYSVGDEVINLKERASIDQDGSVITSDLIRYDINQSMAEASGDNRVNIIIPPSNARTTNPPTSESDNSDAIPNDPK</sequence>
<reference evidence="8" key="1">
    <citation type="journal article" date="2019" name="Int. J. Syst. Evol. Microbiol.">
        <title>The Global Catalogue of Microorganisms (GCM) 10K type strain sequencing project: providing services to taxonomists for standard genome sequencing and annotation.</title>
        <authorList>
            <consortium name="The Broad Institute Genomics Platform"/>
            <consortium name="The Broad Institute Genome Sequencing Center for Infectious Disease"/>
            <person name="Wu L."/>
            <person name="Ma J."/>
        </authorList>
    </citation>
    <scope>NUCLEOTIDE SEQUENCE [LARGE SCALE GENOMIC DNA]</scope>
    <source>
        <strain evidence="8">JCM 19134</strain>
    </source>
</reference>
<feature type="signal peptide" evidence="4">
    <location>
        <begin position="1"/>
        <end position="30"/>
    </location>
</feature>
<evidence type="ECO:0000313" key="8">
    <source>
        <dbReference type="Proteomes" id="UP001409585"/>
    </source>
</evidence>
<accession>A0AAV3U7Z1</accession>
<keyword evidence="2 4" id="KW-0732">Signal</keyword>
<gene>
    <name evidence="4 7" type="primary">lptA</name>
    <name evidence="7" type="ORF">GCM10025791_37020</name>
</gene>
<proteinExistence type="inferred from homology"/>
<dbReference type="PANTHER" id="PTHR36504:SF1">
    <property type="entry name" value="LIPOPOLYSACCHARIDE EXPORT SYSTEM PROTEIN LPTA"/>
    <property type="match status" value="1"/>
</dbReference>
<feature type="region of interest" description="Disordered" evidence="5">
    <location>
        <begin position="164"/>
        <end position="190"/>
    </location>
</feature>
<keyword evidence="8" id="KW-1185">Reference proteome</keyword>
<dbReference type="GO" id="GO:0017089">
    <property type="term" value="F:glycolipid transfer activity"/>
    <property type="evidence" value="ECO:0007669"/>
    <property type="project" value="TreeGrafter"/>
</dbReference>
<evidence type="ECO:0000256" key="3">
    <source>
        <dbReference type="ARBA" id="ARBA00022764"/>
    </source>
</evidence>
<feature type="compositionally biased region" description="Polar residues" evidence="5">
    <location>
        <begin position="168"/>
        <end position="184"/>
    </location>
</feature>
<dbReference type="GO" id="GO:0043165">
    <property type="term" value="P:Gram-negative-bacterium-type cell outer membrane assembly"/>
    <property type="evidence" value="ECO:0007669"/>
    <property type="project" value="UniProtKB-UniRule"/>
</dbReference>
<dbReference type="GO" id="GO:0009279">
    <property type="term" value="C:cell outer membrane"/>
    <property type="evidence" value="ECO:0007669"/>
    <property type="project" value="TreeGrafter"/>
</dbReference>
<keyword evidence="1 4" id="KW-0813">Transport</keyword>
<dbReference type="InterPro" id="IPR052037">
    <property type="entry name" value="LPS_export_LptA"/>
</dbReference>
<evidence type="ECO:0000313" key="7">
    <source>
        <dbReference type="EMBL" id="GAA4952779.1"/>
    </source>
</evidence>
<comment type="subcellular location">
    <subcellularLocation>
        <location evidence="4">Periplasm</location>
    </subcellularLocation>
</comment>
<dbReference type="Proteomes" id="UP001409585">
    <property type="component" value="Unassembled WGS sequence"/>
</dbReference>
<dbReference type="AlphaFoldDB" id="A0AAV3U7Z1"/>
<evidence type="ECO:0000256" key="1">
    <source>
        <dbReference type="ARBA" id="ARBA00022448"/>
    </source>
</evidence>
<dbReference type="GO" id="GO:0030288">
    <property type="term" value="C:outer membrane-bounded periplasmic space"/>
    <property type="evidence" value="ECO:0007669"/>
    <property type="project" value="TreeGrafter"/>
</dbReference>
<dbReference type="InterPro" id="IPR014340">
    <property type="entry name" value="LptA"/>
</dbReference>
<dbReference type="HAMAP" id="MF_01914">
    <property type="entry name" value="LPS_assembly_LptA"/>
    <property type="match status" value="1"/>
</dbReference>
<evidence type="ECO:0000256" key="4">
    <source>
        <dbReference type="HAMAP-Rule" id="MF_01914"/>
    </source>
</evidence>
<evidence type="ECO:0000259" key="6">
    <source>
        <dbReference type="Pfam" id="PF03968"/>
    </source>
</evidence>
<dbReference type="GO" id="GO:0001530">
    <property type="term" value="F:lipopolysaccharide binding"/>
    <property type="evidence" value="ECO:0007669"/>
    <property type="project" value="InterPro"/>
</dbReference>
<comment type="subunit">
    <text evidence="4">Component of the lipopolysaccharide transport and assembly complex.</text>
</comment>
<comment type="similarity">
    <text evidence="4">Belongs to the LptA family.</text>
</comment>
<organism evidence="7 8">
    <name type="scientific">Halioxenophilus aromaticivorans</name>
    <dbReference type="NCBI Taxonomy" id="1306992"/>
    <lineage>
        <taxon>Bacteria</taxon>
        <taxon>Pseudomonadati</taxon>
        <taxon>Pseudomonadota</taxon>
        <taxon>Gammaproteobacteria</taxon>
        <taxon>Alteromonadales</taxon>
        <taxon>Alteromonadaceae</taxon>
        <taxon>Halioxenophilus</taxon>
    </lineage>
</organism>
<evidence type="ECO:0000256" key="5">
    <source>
        <dbReference type="SAM" id="MobiDB-lite"/>
    </source>
</evidence>
<protein>
    <recommendedName>
        <fullName evidence="4">Lipopolysaccharide export system protein LptA</fullName>
    </recommendedName>
</protein>
<dbReference type="PANTHER" id="PTHR36504">
    <property type="entry name" value="LIPOPOLYSACCHARIDE EXPORT SYSTEM PROTEIN LPTA"/>
    <property type="match status" value="1"/>
</dbReference>
<keyword evidence="3 4" id="KW-0574">Periplasm</keyword>
<dbReference type="NCBIfam" id="TIGR03002">
    <property type="entry name" value="outer_YhbN_LptA"/>
    <property type="match status" value="1"/>
</dbReference>
<dbReference type="InterPro" id="IPR005653">
    <property type="entry name" value="OstA-like_N"/>
</dbReference>
<dbReference type="Pfam" id="PF03968">
    <property type="entry name" value="LptD_N"/>
    <property type="match status" value="1"/>
</dbReference>
<comment type="function">
    <text evidence="4">Involved in the assembly of lipopolysaccharide (LPS). Required for the translocation of LPS from the inner membrane to the outer membrane. May form a bridge between the inner membrane and the outer membrane, via interactions with LptC and LptD, thereby facilitating LPS transfer across the periplasm.</text>
</comment>
<feature type="chain" id="PRO_5043068349" description="Lipopolysaccharide export system protein LptA" evidence="4">
    <location>
        <begin position="31"/>
        <end position="190"/>
    </location>
</feature>
<evidence type="ECO:0000256" key="2">
    <source>
        <dbReference type="ARBA" id="ARBA00022729"/>
    </source>
</evidence>
<comment type="caution">
    <text evidence="7">The sequence shown here is derived from an EMBL/GenBank/DDBJ whole genome shotgun (WGS) entry which is preliminary data.</text>
</comment>
<dbReference type="RefSeq" id="WP_345425962.1">
    <property type="nucleotide sequence ID" value="NZ_AP031496.1"/>
</dbReference>
<dbReference type="Gene3D" id="2.60.450.10">
    <property type="entry name" value="Lipopolysaccharide (LPS) transport protein A like domain"/>
    <property type="match status" value="1"/>
</dbReference>
<feature type="domain" description="Organic solvent tolerance-like N-terminal" evidence="6">
    <location>
        <begin position="40"/>
        <end position="149"/>
    </location>
</feature>